<accession>A0A9Q0FC66</accession>
<evidence type="ECO:0000313" key="7">
    <source>
        <dbReference type="EMBL" id="KAJ4828820.1"/>
    </source>
</evidence>
<dbReference type="PANTHER" id="PTHR46616:SF1">
    <property type="entry name" value="TRANSCRIPTION FACTOR C2H2 FAMILY-RELATED"/>
    <property type="match status" value="1"/>
</dbReference>
<dbReference type="AlphaFoldDB" id="A0A9Q0FC66"/>
<feature type="transmembrane region" description="Helical" evidence="5">
    <location>
        <begin position="231"/>
        <end position="254"/>
    </location>
</feature>
<evidence type="ECO:0000256" key="4">
    <source>
        <dbReference type="PROSITE-ProRule" id="PRU00175"/>
    </source>
</evidence>
<evidence type="ECO:0000256" key="2">
    <source>
        <dbReference type="ARBA" id="ARBA00022771"/>
    </source>
</evidence>
<dbReference type="Pfam" id="PF13445">
    <property type="entry name" value="zf-RING_UBOX"/>
    <property type="match status" value="1"/>
</dbReference>
<dbReference type="OrthoDB" id="252722at2759"/>
<proteinExistence type="predicted"/>
<dbReference type="PROSITE" id="PS00518">
    <property type="entry name" value="ZF_RING_1"/>
    <property type="match status" value="1"/>
</dbReference>
<evidence type="ECO:0000256" key="5">
    <source>
        <dbReference type="SAM" id="Phobius"/>
    </source>
</evidence>
<protein>
    <recommendedName>
        <fullName evidence="6">RING-type domain-containing protein</fullName>
    </recommendedName>
</protein>
<keyword evidence="5" id="KW-1133">Transmembrane helix</keyword>
<dbReference type="GO" id="GO:0008270">
    <property type="term" value="F:zinc ion binding"/>
    <property type="evidence" value="ECO:0007669"/>
    <property type="project" value="UniProtKB-KW"/>
</dbReference>
<dbReference type="InterPro" id="IPR017907">
    <property type="entry name" value="Znf_RING_CS"/>
</dbReference>
<gene>
    <name evidence="7" type="ORF">Tsubulata_050329</name>
</gene>
<dbReference type="Gene3D" id="3.30.40.10">
    <property type="entry name" value="Zinc/RING finger domain, C3HC4 (zinc finger)"/>
    <property type="match status" value="1"/>
</dbReference>
<dbReference type="GO" id="GO:0140096">
    <property type="term" value="F:catalytic activity, acting on a protein"/>
    <property type="evidence" value="ECO:0007669"/>
    <property type="project" value="UniProtKB-ARBA"/>
</dbReference>
<keyword evidence="1" id="KW-0479">Metal-binding</keyword>
<keyword evidence="5" id="KW-0472">Membrane</keyword>
<evidence type="ECO:0000313" key="8">
    <source>
        <dbReference type="Proteomes" id="UP001141552"/>
    </source>
</evidence>
<dbReference type="InterPro" id="IPR001841">
    <property type="entry name" value="Znf_RING"/>
</dbReference>
<name>A0A9Q0FC66_9ROSI</name>
<reference evidence="7" key="2">
    <citation type="journal article" date="2023" name="Plants (Basel)">
        <title>Annotation of the Turnera subulata (Passifloraceae) Draft Genome Reveals the S-Locus Evolved after the Divergence of Turneroideae from Passifloroideae in a Stepwise Manner.</title>
        <authorList>
            <person name="Henning P.M."/>
            <person name="Roalson E.H."/>
            <person name="Mir W."/>
            <person name="McCubbin A.G."/>
            <person name="Shore J.S."/>
        </authorList>
    </citation>
    <scope>NUCLEOTIDE SEQUENCE</scope>
    <source>
        <strain evidence="7">F60SS</strain>
    </source>
</reference>
<feature type="domain" description="RING-type" evidence="6">
    <location>
        <begin position="49"/>
        <end position="100"/>
    </location>
</feature>
<comment type="caution">
    <text evidence="7">The sequence shown here is derived from an EMBL/GenBank/DDBJ whole genome shotgun (WGS) entry which is preliminary data.</text>
</comment>
<dbReference type="PROSITE" id="PS50089">
    <property type="entry name" value="ZF_RING_2"/>
    <property type="match status" value="1"/>
</dbReference>
<dbReference type="PANTHER" id="PTHR46616">
    <property type="entry name" value="UBIQUITIN-PROTEIN LIGASE"/>
    <property type="match status" value="1"/>
</dbReference>
<feature type="transmembrane region" description="Helical" evidence="5">
    <location>
        <begin position="203"/>
        <end position="225"/>
    </location>
</feature>
<evidence type="ECO:0000256" key="3">
    <source>
        <dbReference type="ARBA" id="ARBA00022833"/>
    </source>
</evidence>
<evidence type="ECO:0000259" key="6">
    <source>
        <dbReference type="PROSITE" id="PS50089"/>
    </source>
</evidence>
<dbReference type="SUPFAM" id="SSF57850">
    <property type="entry name" value="RING/U-box"/>
    <property type="match status" value="1"/>
</dbReference>
<dbReference type="Proteomes" id="UP001141552">
    <property type="component" value="Unassembled WGS sequence"/>
</dbReference>
<reference evidence="7" key="1">
    <citation type="submission" date="2022-02" db="EMBL/GenBank/DDBJ databases">
        <authorList>
            <person name="Henning P.M."/>
            <person name="McCubbin A.G."/>
            <person name="Shore J.S."/>
        </authorList>
    </citation>
    <scope>NUCLEOTIDE SEQUENCE</scope>
    <source>
        <strain evidence="7">F60SS</strain>
        <tissue evidence="7">Leaves</tissue>
    </source>
</reference>
<organism evidence="7 8">
    <name type="scientific">Turnera subulata</name>
    <dbReference type="NCBI Taxonomy" id="218843"/>
    <lineage>
        <taxon>Eukaryota</taxon>
        <taxon>Viridiplantae</taxon>
        <taxon>Streptophyta</taxon>
        <taxon>Embryophyta</taxon>
        <taxon>Tracheophyta</taxon>
        <taxon>Spermatophyta</taxon>
        <taxon>Magnoliopsida</taxon>
        <taxon>eudicotyledons</taxon>
        <taxon>Gunneridae</taxon>
        <taxon>Pentapetalae</taxon>
        <taxon>rosids</taxon>
        <taxon>fabids</taxon>
        <taxon>Malpighiales</taxon>
        <taxon>Passifloraceae</taxon>
        <taxon>Turnera</taxon>
    </lineage>
</organism>
<dbReference type="InterPro" id="IPR013083">
    <property type="entry name" value="Znf_RING/FYVE/PHD"/>
</dbReference>
<keyword evidence="5" id="KW-0812">Transmembrane</keyword>
<evidence type="ECO:0000256" key="1">
    <source>
        <dbReference type="ARBA" id="ARBA00022723"/>
    </source>
</evidence>
<keyword evidence="8" id="KW-1185">Reference proteome</keyword>
<dbReference type="EMBL" id="JAKUCV010006076">
    <property type="protein sequence ID" value="KAJ4828820.1"/>
    <property type="molecule type" value="Genomic_DNA"/>
</dbReference>
<keyword evidence="2 4" id="KW-0863">Zinc-finger</keyword>
<sequence length="266" mass="30011">MWSFALNAFANIGVRKSSFQSLQAELECSDDGLCSNSSREEEEEEGLECPVCWESFNIVENVPYVLWCGHTLCENCVLGLQCTALRKVKLPLFISCPWCHSPSLRLLCKGKLKYPRKNFFVLWMVERLNGNRSRFSSTTPCVDTQPIWSPKGGDLLVGTRGSNATLRRVPDTRCLQQADLNGDDGYANRVGRYSSSIHKSIDFFFHLMSKLPLMIVFLLLLFLAVPGSAVVLLLYLLITIFFAIPSSLVLYFAYPTLSRLMKEILS</sequence>
<keyword evidence="3" id="KW-0862">Zinc</keyword>
<dbReference type="InterPro" id="IPR027370">
    <property type="entry name" value="Znf-RING_euk"/>
</dbReference>